<feature type="non-terminal residue" evidence="1">
    <location>
        <position position="54"/>
    </location>
</feature>
<evidence type="ECO:0000313" key="2">
    <source>
        <dbReference type="Proteomes" id="UP000554482"/>
    </source>
</evidence>
<dbReference type="OrthoDB" id="1738025at2759"/>
<dbReference type="EMBL" id="JABWDY010042835">
    <property type="protein sequence ID" value="KAF5176366.1"/>
    <property type="molecule type" value="Genomic_DNA"/>
</dbReference>
<organism evidence="1 2">
    <name type="scientific">Thalictrum thalictroides</name>
    <name type="common">Rue-anemone</name>
    <name type="synonym">Anemone thalictroides</name>
    <dbReference type="NCBI Taxonomy" id="46969"/>
    <lineage>
        <taxon>Eukaryota</taxon>
        <taxon>Viridiplantae</taxon>
        <taxon>Streptophyta</taxon>
        <taxon>Embryophyta</taxon>
        <taxon>Tracheophyta</taxon>
        <taxon>Spermatophyta</taxon>
        <taxon>Magnoliopsida</taxon>
        <taxon>Ranunculales</taxon>
        <taxon>Ranunculaceae</taxon>
        <taxon>Thalictroideae</taxon>
        <taxon>Thalictrum</taxon>
    </lineage>
</organism>
<reference evidence="1 2" key="1">
    <citation type="submission" date="2020-06" db="EMBL/GenBank/DDBJ databases">
        <title>Transcriptomic and genomic resources for Thalictrum thalictroides and T. hernandezii: Facilitating candidate gene discovery in an emerging model plant lineage.</title>
        <authorList>
            <person name="Arias T."/>
            <person name="Riano-Pachon D.M."/>
            <person name="Di Stilio V.S."/>
        </authorList>
    </citation>
    <scope>NUCLEOTIDE SEQUENCE [LARGE SCALE GENOMIC DNA]</scope>
    <source>
        <strain evidence="2">cv. WT478/WT964</strain>
        <tissue evidence="1">Leaves</tissue>
    </source>
</reference>
<proteinExistence type="predicted"/>
<protein>
    <submittedName>
        <fullName evidence="1">Uncharacterized protein</fullName>
    </submittedName>
</protein>
<evidence type="ECO:0000313" key="1">
    <source>
        <dbReference type="EMBL" id="KAF5176366.1"/>
    </source>
</evidence>
<accession>A0A7J6UUV5</accession>
<sequence length="54" mass="6068">IHSKNLLSRFLPPTSTYTVMHIASAVEINSSLIPKLKQFHTSLDSKVIFLIRCA</sequence>
<keyword evidence="2" id="KW-1185">Reference proteome</keyword>
<name>A0A7J6UUV5_THATH</name>
<comment type="caution">
    <text evidence="1">The sequence shown here is derived from an EMBL/GenBank/DDBJ whole genome shotgun (WGS) entry which is preliminary data.</text>
</comment>
<gene>
    <name evidence="1" type="ORF">FRX31_034048</name>
</gene>
<dbReference type="AlphaFoldDB" id="A0A7J6UUV5"/>
<dbReference type="Proteomes" id="UP000554482">
    <property type="component" value="Unassembled WGS sequence"/>
</dbReference>